<protein>
    <recommendedName>
        <fullName evidence="1">MD-2-related lipid-recognition domain-containing protein</fullName>
    </recommendedName>
</protein>
<dbReference type="SMART" id="SM00737">
    <property type="entry name" value="ML"/>
    <property type="match status" value="1"/>
</dbReference>
<accession>A0A8H3KZD3</accession>
<name>A0A8H3KZD3_9GLOM</name>
<sequence length="707" mass="82896">MNFLENTLSHLEDDLYSLYSCLLVNRYWSQHVIPLLWSQPFELVKETSSHKIIITYISCLPKETKKRFRIGGIKLPNYERTLFDYPKYLKNFNTQKFCRALNKTFLTNTTSPQYFYSKKSKNKFSNIIRKQIKLFKGFYIIYPKNNFDKSINKCFKPILKQYYSTYPNPYLAKEIIYLLFNQYITLKSLIINTCLDNRYKMDIELHLFLQRNHNSLQNLSTFELDFVKKLSYNREWKKEDFLLTELLNKMSEYAINLRKIRIEIPFSDPWGGQRLTTKFHQSLRKLIESQTKLKIFISNYYWDQTESCLYESLTKQSNTLKRLTLMELTHSDHRFRKGLSSWKNLETLELLGGSDFLTPSNVELEQLSIKNLFIGQNYEPDPLISKILKATNKNLNKLVLDGSSNSIIFETIIKYCPKITHLSITLSLDNYNYIILLLPKLFSNLYQLKYLKLSSREINKKSEIFESLLKVSKSFPLSLQHLVLELNMYYLNLDYFLKQCHHYLIYLDIIYNNIIIQDELFLTLMQYKKDNNNCQKIRFFSSLEFPYNLDLDFLDDVSEYITFNLIRNGPFLTCEGNYPNQMNNVIITPDILSYGQQVFVMFTGYRSVSVELGATCEIEIQRDDGLSILQTTTNFCYNSIGINCPLGPGDTQITISFPMPLTGPPTQQTPPTTNQTATPAHTYSMAFSIKNADQSYLSCVVGFVDVA</sequence>
<dbReference type="InterPro" id="IPR003172">
    <property type="entry name" value="ML_dom"/>
</dbReference>
<dbReference type="Proteomes" id="UP000615446">
    <property type="component" value="Unassembled WGS sequence"/>
</dbReference>
<evidence type="ECO:0000313" key="3">
    <source>
        <dbReference type="Proteomes" id="UP000615446"/>
    </source>
</evidence>
<dbReference type="Pfam" id="PF02221">
    <property type="entry name" value="E1_DerP2_DerF2"/>
    <property type="match status" value="1"/>
</dbReference>
<dbReference type="SUPFAM" id="SSF52047">
    <property type="entry name" value="RNI-like"/>
    <property type="match status" value="1"/>
</dbReference>
<comment type="caution">
    <text evidence="2">The sequence shown here is derived from an EMBL/GenBank/DDBJ whole genome shotgun (WGS) entry which is preliminary data.</text>
</comment>
<feature type="domain" description="MD-2-related lipid-recognition" evidence="1">
    <location>
        <begin position="571"/>
        <end position="704"/>
    </location>
</feature>
<gene>
    <name evidence="2" type="ORF">RCL2_000455200</name>
</gene>
<proteinExistence type="predicted"/>
<reference evidence="2" key="1">
    <citation type="submission" date="2019-10" db="EMBL/GenBank/DDBJ databases">
        <title>Conservation and host-specific expression of non-tandemly repeated heterogenous ribosome RNA gene in arbuscular mycorrhizal fungi.</title>
        <authorList>
            <person name="Maeda T."/>
            <person name="Kobayashi Y."/>
            <person name="Nakagawa T."/>
            <person name="Ezawa T."/>
            <person name="Yamaguchi K."/>
            <person name="Bino T."/>
            <person name="Nishimoto Y."/>
            <person name="Shigenobu S."/>
            <person name="Kawaguchi M."/>
        </authorList>
    </citation>
    <scope>NUCLEOTIDE SEQUENCE</scope>
    <source>
        <strain evidence="2">HR1</strain>
    </source>
</reference>
<dbReference type="OrthoDB" id="2347171at2759"/>
<dbReference type="AlphaFoldDB" id="A0A8H3KZD3"/>
<evidence type="ECO:0000259" key="1">
    <source>
        <dbReference type="SMART" id="SM00737"/>
    </source>
</evidence>
<dbReference type="EMBL" id="BLAL01000028">
    <property type="protein sequence ID" value="GES77171.1"/>
    <property type="molecule type" value="Genomic_DNA"/>
</dbReference>
<evidence type="ECO:0000313" key="2">
    <source>
        <dbReference type="EMBL" id="GES77171.1"/>
    </source>
</evidence>
<organism evidence="2 3">
    <name type="scientific">Rhizophagus clarus</name>
    <dbReference type="NCBI Taxonomy" id="94130"/>
    <lineage>
        <taxon>Eukaryota</taxon>
        <taxon>Fungi</taxon>
        <taxon>Fungi incertae sedis</taxon>
        <taxon>Mucoromycota</taxon>
        <taxon>Glomeromycotina</taxon>
        <taxon>Glomeromycetes</taxon>
        <taxon>Glomerales</taxon>
        <taxon>Glomeraceae</taxon>
        <taxon>Rhizophagus</taxon>
    </lineage>
</organism>